<dbReference type="SMART" id="SM00346">
    <property type="entry name" value="HTH_ICLR"/>
    <property type="match status" value="1"/>
</dbReference>
<dbReference type="PROSITE" id="PS51077">
    <property type="entry name" value="HTH_ICLR"/>
    <property type="match status" value="1"/>
</dbReference>
<keyword evidence="9" id="KW-1185">Reference proteome</keyword>
<dbReference type="InterPro" id="IPR036388">
    <property type="entry name" value="WH-like_DNA-bd_sf"/>
</dbReference>
<dbReference type="SUPFAM" id="SSF46785">
    <property type="entry name" value="Winged helix' DNA-binding domain"/>
    <property type="match status" value="1"/>
</dbReference>
<dbReference type="InterPro" id="IPR014757">
    <property type="entry name" value="Tscrpt_reg_IclR_C"/>
</dbReference>
<dbReference type="InterPro" id="IPR050707">
    <property type="entry name" value="HTH_MetabolicPath_Reg"/>
</dbReference>
<dbReference type="GO" id="GO:0003677">
    <property type="term" value="F:DNA binding"/>
    <property type="evidence" value="ECO:0007669"/>
    <property type="project" value="UniProtKB-KW"/>
</dbReference>
<evidence type="ECO:0000313" key="8">
    <source>
        <dbReference type="Proteomes" id="UP000199398"/>
    </source>
</evidence>
<dbReference type="GO" id="GO:0045892">
    <property type="term" value="P:negative regulation of DNA-templated transcription"/>
    <property type="evidence" value="ECO:0007669"/>
    <property type="project" value="TreeGrafter"/>
</dbReference>
<dbReference type="PANTHER" id="PTHR30136">
    <property type="entry name" value="HELIX-TURN-HELIX TRANSCRIPTIONAL REGULATOR, ICLR FAMILY"/>
    <property type="match status" value="1"/>
</dbReference>
<dbReference type="Proteomes" id="UP000270697">
    <property type="component" value="Unassembled WGS sequence"/>
</dbReference>
<dbReference type="Proteomes" id="UP000199398">
    <property type="component" value="Unassembled WGS sequence"/>
</dbReference>
<evidence type="ECO:0000256" key="3">
    <source>
        <dbReference type="ARBA" id="ARBA00023163"/>
    </source>
</evidence>
<dbReference type="EMBL" id="FOUP01000001">
    <property type="protein sequence ID" value="SFM55693.1"/>
    <property type="molecule type" value="Genomic_DNA"/>
</dbReference>
<keyword evidence="2 7" id="KW-0238">DNA-binding</keyword>
<dbReference type="AlphaFoldDB" id="A0A1I4RUJ3"/>
<sequence>MGCERQHKGWAAMFADMVERAKNDGARSQTLSRGIQVLEVLAAADRPRTIDELAAELGVHRSIVYRIVRTLEDHRLVARDSAGRCAPGAGLAVLAHGVSRDLQSVAVPELAAVAADLRMTCFVVVHDHGECITLASVEPRRAAGTVAEHPGTRHPLEHGAPGVALLTLLGTEGMGAEVAERVAQARRQGYATSHDEVIPGLSSVAVPIASRALTCAAVAVVYVSSDRSPEDVAERLQAAANAIGAQIG</sequence>
<reference evidence="6 9" key="2">
    <citation type="submission" date="2018-10" db="EMBL/GenBank/DDBJ databases">
        <title>Sequencing the genomes of 1000 actinobacteria strains.</title>
        <authorList>
            <person name="Klenk H.-P."/>
        </authorList>
    </citation>
    <scope>NUCLEOTIDE SEQUENCE [LARGE SCALE GENOMIC DNA]</scope>
    <source>
        <strain evidence="6 9">DSM 45119</strain>
    </source>
</reference>
<evidence type="ECO:0000259" key="5">
    <source>
        <dbReference type="PROSITE" id="PS51078"/>
    </source>
</evidence>
<name>A0A1I4RUJ3_9PSEU</name>
<dbReference type="InterPro" id="IPR005471">
    <property type="entry name" value="Tscrpt_reg_IclR_N"/>
</dbReference>
<proteinExistence type="predicted"/>
<feature type="domain" description="IclR-ED" evidence="5">
    <location>
        <begin position="89"/>
        <end position="248"/>
    </location>
</feature>
<keyword evidence="3" id="KW-0804">Transcription</keyword>
<evidence type="ECO:0000259" key="4">
    <source>
        <dbReference type="PROSITE" id="PS51077"/>
    </source>
</evidence>
<dbReference type="InterPro" id="IPR029016">
    <property type="entry name" value="GAF-like_dom_sf"/>
</dbReference>
<dbReference type="Pfam" id="PF09339">
    <property type="entry name" value="HTH_IclR"/>
    <property type="match status" value="1"/>
</dbReference>
<dbReference type="Gene3D" id="3.30.450.40">
    <property type="match status" value="2"/>
</dbReference>
<keyword evidence="1" id="KW-0805">Transcription regulation</keyword>
<dbReference type="Pfam" id="PF01614">
    <property type="entry name" value="IclR_C"/>
    <property type="match status" value="1"/>
</dbReference>
<gene>
    <name evidence="6" type="ORF">ATL45_6299</name>
    <name evidence="7" type="ORF">SAMN05421805_101693</name>
</gene>
<dbReference type="SUPFAM" id="SSF55781">
    <property type="entry name" value="GAF domain-like"/>
    <property type="match status" value="1"/>
</dbReference>
<dbReference type="GO" id="GO:0003700">
    <property type="term" value="F:DNA-binding transcription factor activity"/>
    <property type="evidence" value="ECO:0007669"/>
    <property type="project" value="TreeGrafter"/>
</dbReference>
<dbReference type="Gene3D" id="1.10.10.10">
    <property type="entry name" value="Winged helix-like DNA-binding domain superfamily/Winged helix DNA-binding domain"/>
    <property type="match status" value="1"/>
</dbReference>
<protein>
    <submittedName>
        <fullName evidence="7">DNA-binding transcriptional regulator, IclR family</fullName>
    </submittedName>
    <submittedName>
        <fullName evidence="6">IclR family transcriptional regulator</fullName>
    </submittedName>
</protein>
<evidence type="ECO:0000256" key="1">
    <source>
        <dbReference type="ARBA" id="ARBA00023015"/>
    </source>
</evidence>
<dbReference type="STRING" id="455193.SAMN05421805_101693"/>
<evidence type="ECO:0000313" key="6">
    <source>
        <dbReference type="EMBL" id="RKT87877.1"/>
    </source>
</evidence>
<evidence type="ECO:0000313" key="9">
    <source>
        <dbReference type="Proteomes" id="UP000270697"/>
    </source>
</evidence>
<reference evidence="7 8" key="1">
    <citation type="submission" date="2016-10" db="EMBL/GenBank/DDBJ databases">
        <authorList>
            <person name="de Groot N.N."/>
        </authorList>
    </citation>
    <scope>NUCLEOTIDE SEQUENCE [LARGE SCALE GENOMIC DNA]</scope>
    <source>
        <strain evidence="7 8">CPCC 201259</strain>
    </source>
</reference>
<organism evidence="7 8">
    <name type="scientific">Saccharopolyspora antimicrobica</name>
    <dbReference type="NCBI Taxonomy" id="455193"/>
    <lineage>
        <taxon>Bacteria</taxon>
        <taxon>Bacillati</taxon>
        <taxon>Actinomycetota</taxon>
        <taxon>Actinomycetes</taxon>
        <taxon>Pseudonocardiales</taxon>
        <taxon>Pseudonocardiaceae</taxon>
        <taxon>Saccharopolyspora</taxon>
    </lineage>
</organism>
<dbReference type="EMBL" id="RBXX01000002">
    <property type="protein sequence ID" value="RKT87877.1"/>
    <property type="molecule type" value="Genomic_DNA"/>
</dbReference>
<evidence type="ECO:0000256" key="2">
    <source>
        <dbReference type="ARBA" id="ARBA00023125"/>
    </source>
</evidence>
<feature type="domain" description="HTH iclR-type" evidence="4">
    <location>
        <begin position="28"/>
        <end position="89"/>
    </location>
</feature>
<dbReference type="PANTHER" id="PTHR30136:SF24">
    <property type="entry name" value="HTH-TYPE TRANSCRIPTIONAL REPRESSOR ALLR"/>
    <property type="match status" value="1"/>
</dbReference>
<dbReference type="InterPro" id="IPR036390">
    <property type="entry name" value="WH_DNA-bd_sf"/>
</dbReference>
<accession>A0A1I4RUJ3</accession>
<dbReference type="PROSITE" id="PS51078">
    <property type="entry name" value="ICLR_ED"/>
    <property type="match status" value="1"/>
</dbReference>
<evidence type="ECO:0000313" key="7">
    <source>
        <dbReference type="EMBL" id="SFM55693.1"/>
    </source>
</evidence>